<dbReference type="Gene3D" id="6.10.250.1570">
    <property type="match status" value="1"/>
</dbReference>
<dbReference type="AlphaFoldDB" id="A0ABD0RIA2"/>
<name>A0ABD0RIA2_CIRMR</name>
<dbReference type="GO" id="GO:0016829">
    <property type="term" value="F:lyase activity"/>
    <property type="evidence" value="ECO:0007669"/>
    <property type="project" value="UniProtKB-KW"/>
</dbReference>
<keyword evidence="5" id="KW-1185">Reference proteome</keyword>
<gene>
    <name evidence="4" type="ORF">M9458_006803</name>
</gene>
<comment type="caution">
    <text evidence="4">The sequence shown here is derived from an EMBL/GenBank/DDBJ whole genome shotgun (WGS) entry which is preliminary data.</text>
</comment>
<comment type="subunit">
    <text evidence="1">Homotetramer. Residues from neighboring subunits contribute catalytic and substrate-binding residues to each active site.</text>
</comment>
<organism evidence="4 5">
    <name type="scientific">Cirrhinus mrigala</name>
    <name type="common">Mrigala</name>
    <dbReference type="NCBI Taxonomy" id="683832"/>
    <lineage>
        <taxon>Eukaryota</taxon>
        <taxon>Metazoa</taxon>
        <taxon>Chordata</taxon>
        <taxon>Craniata</taxon>
        <taxon>Vertebrata</taxon>
        <taxon>Euteleostomi</taxon>
        <taxon>Actinopterygii</taxon>
        <taxon>Neopterygii</taxon>
        <taxon>Teleostei</taxon>
        <taxon>Ostariophysi</taxon>
        <taxon>Cypriniformes</taxon>
        <taxon>Cyprinidae</taxon>
        <taxon>Labeoninae</taxon>
        <taxon>Labeonini</taxon>
        <taxon>Cirrhinus</taxon>
    </lineage>
</organism>
<keyword evidence="2" id="KW-0456">Lyase</keyword>
<proteinExistence type="predicted"/>
<feature type="non-terminal residue" evidence="4">
    <location>
        <position position="1"/>
    </location>
</feature>
<sequence>IRVLFQQAAAVVKQEGGDNDLLNRIKTDPYFTPILGQLDALLDPKTFIGRAPQQ</sequence>
<feature type="non-terminal residue" evidence="4">
    <location>
        <position position="54"/>
    </location>
</feature>
<evidence type="ECO:0000256" key="2">
    <source>
        <dbReference type="ARBA" id="ARBA00023239"/>
    </source>
</evidence>
<evidence type="ECO:0000313" key="4">
    <source>
        <dbReference type="EMBL" id="KAL0198263.1"/>
    </source>
</evidence>
<evidence type="ECO:0000256" key="1">
    <source>
        <dbReference type="ARBA" id="ARBA00011668"/>
    </source>
</evidence>
<feature type="domain" description="Adenylosuccinate lyase C-terminal" evidence="3">
    <location>
        <begin position="6"/>
        <end position="54"/>
    </location>
</feature>
<dbReference type="Proteomes" id="UP001529510">
    <property type="component" value="Unassembled WGS sequence"/>
</dbReference>
<reference evidence="4 5" key="1">
    <citation type="submission" date="2024-05" db="EMBL/GenBank/DDBJ databases">
        <title>Genome sequencing and assembly of Indian major carp, Cirrhinus mrigala (Hamilton, 1822).</title>
        <authorList>
            <person name="Mohindra V."/>
            <person name="Chowdhury L.M."/>
            <person name="Lal K."/>
            <person name="Jena J.K."/>
        </authorList>
    </citation>
    <scope>NUCLEOTIDE SEQUENCE [LARGE SCALE GENOMIC DNA]</scope>
    <source>
        <strain evidence="4">CM1030</strain>
        <tissue evidence="4">Blood</tissue>
    </source>
</reference>
<evidence type="ECO:0000313" key="5">
    <source>
        <dbReference type="Proteomes" id="UP001529510"/>
    </source>
</evidence>
<accession>A0ABD0RIA2</accession>
<dbReference type="PANTHER" id="PTHR43172:SF1">
    <property type="entry name" value="ADENYLOSUCCINATE LYASE"/>
    <property type="match status" value="1"/>
</dbReference>
<dbReference type="Pfam" id="PF10397">
    <property type="entry name" value="ADSL_C"/>
    <property type="match status" value="1"/>
</dbReference>
<dbReference type="EMBL" id="JAMKFB020000003">
    <property type="protein sequence ID" value="KAL0198263.1"/>
    <property type="molecule type" value="Genomic_DNA"/>
</dbReference>
<evidence type="ECO:0000259" key="3">
    <source>
        <dbReference type="Pfam" id="PF10397"/>
    </source>
</evidence>
<dbReference type="InterPro" id="IPR019468">
    <property type="entry name" value="AdenyloSucc_lyase_C"/>
</dbReference>
<dbReference type="PANTHER" id="PTHR43172">
    <property type="entry name" value="ADENYLOSUCCINATE LYASE"/>
    <property type="match status" value="1"/>
</dbReference>
<protein>
    <recommendedName>
        <fullName evidence="3">Adenylosuccinate lyase C-terminal domain-containing protein</fullName>
    </recommendedName>
</protein>